<evidence type="ECO:0000313" key="2">
    <source>
        <dbReference type="Proteomes" id="UP000069850"/>
    </source>
</evidence>
<dbReference type="Proteomes" id="UP000069850">
    <property type="component" value="Chromosome 1"/>
</dbReference>
<accession>A0A0X3BH62</accession>
<organism evidence="1 2">
    <name type="scientific">Methanoculleus bourgensis</name>
    <dbReference type="NCBI Taxonomy" id="83986"/>
    <lineage>
        <taxon>Archaea</taxon>
        <taxon>Methanobacteriati</taxon>
        <taxon>Methanobacteriota</taxon>
        <taxon>Stenosarchaea group</taxon>
        <taxon>Methanomicrobia</taxon>
        <taxon>Methanomicrobiales</taxon>
        <taxon>Methanomicrobiaceae</taxon>
        <taxon>Methanoculleus</taxon>
    </lineage>
</organism>
<name>A0A0X3BH62_9EURY</name>
<evidence type="ECO:0000313" key="1">
    <source>
        <dbReference type="EMBL" id="CVK31497.1"/>
    </source>
</evidence>
<dbReference type="EMBL" id="LT158599">
    <property type="protein sequence ID" value="CVK31497.1"/>
    <property type="molecule type" value="Genomic_DNA"/>
</dbReference>
<dbReference type="KEGG" id="mema:MMAB1_0280"/>
<sequence length="57" mass="5906">MGADLVRLPAMISLEVGTAELVSGLNVESRPMEGYLGANQQLCRCGGPSRGDTSLSP</sequence>
<reference evidence="1 2" key="1">
    <citation type="submission" date="2016-01" db="EMBL/GenBank/DDBJ databases">
        <authorList>
            <person name="Manzoor S."/>
        </authorList>
    </citation>
    <scope>NUCLEOTIDE SEQUENCE [LARGE SCALE GENOMIC DNA]</scope>
    <source>
        <strain evidence="1">Methanoculleus sp MAB1</strain>
    </source>
</reference>
<protein>
    <submittedName>
        <fullName evidence="1">Uncharacterized protein</fullName>
    </submittedName>
</protein>
<gene>
    <name evidence="1" type="ORF">MMAB1_0280</name>
</gene>
<proteinExistence type="predicted"/>
<dbReference type="AlphaFoldDB" id="A0A0X3BH62"/>